<proteinExistence type="predicted"/>
<accession>A0A1D2QQ51</accession>
<dbReference type="STRING" id="62101.AB835_07315"/>
<dbReference type="EMBL" id="MDLC01000022">
    <property type="protein sequence ID" value="ODS23701.1"/>
    <property type="molecule type" value="Genomic_DNA"/>
</dbReference>
<dbReference type="Proteomes" id="UP000242502">
    <property type="component" value="Unassembled WGS sequence"/>
</dbReference>
<organism evidence="1 2">
    <name type="scientific">Candidatus Endobugula sertula</name>
    <name type="common">Bugula neritina bacterial symbiont</name>
    <dbReference type="NCBI Taxonomy" id="62101"/>
    <lineage>
        <taxon>Bacteria</taxon>
        <taxon>Pseudomonadati</taxon>
        <taxon>Pseudomonadota</taxon>
        <taxon>Gammaproteobacteria</taxon>
        <taxon>Cellvibrionales</taxon>
        <taxon>Cellvibrionaceae</taxon>
        <taxon>Candidatus Endobugula</taxon>
    </lineage>
</organism>
<dbReference type="AlphaFoldDB" id="A0A1D2QQ51"/>
<protein>
    <submittedName>
        <fullName evidence="1">Uncharacterized protein</fullName>
    </submittedName>
</protein>
<comment type="caution">
    <text evidence="1">The sequence shown here is derived from an EMBL/GenBank/DDBJ whole genome shotgun (WGS) entry which is preliminary data.</text>
</comment>
<evidence type="ECO:0000313" key="1">
    <source>
        <dbReference type="EMBL" id="ODS23701.1"/>
    </source>
</evidence>
<name>A0A1D2QQ51_9GAMM</name>
<evidence type="ECO:0000313" key="2">
    <source>
        <dbReference type="Proteomes" id="UP000242502"/>
    </source>
</evidence>
<gene>
    <name evidence="1" type="ORF">AB835_07315</name>
</gene>
<sequence>MQAKRFIAADMRRALDMVKNEFGEDAMILSTERTTKGVELVATVEASLMAKDPILNVSPSPNQQNIEKAASCFQSAPATSVAAFSKAFSAQKSSSFSEIKGPASGKTRQELAVEVEVANRKMLAARKAESVSLEEWAEAKVSPPKSVKPTLEKGMQRQKNDQYIRQSDEDIRCLHKEIADMRQTLETQLSQMAEIQENRYLEVQAAGKVSDSQVHSVIPDIRRQLSLLGLTNACNDQLMASIGSENISSSNKQKL</sequence>
<reference evidence="1 2" key="1">
    <citation type="journal article" date="2016" name="Appl. Environ. Microbiol.">
        <title>Lack of Overt Genome Reduction in the Bryostatin-Producing Bryozoan Symbiont "Candidatus Endobugula sertula".</title>
        <authorList>
            <person name="Miller I.J."/>
            <person name="Vanee N."/>
            <person name="Fong S.S."/>
            <person name="Lim-Fong G.E."/>
            <person name="Kwan J.C."/>
        </authorList>
    </citation>
    <scope>NUCLEOTIDE SEQUENCE [LARGE SCALE GENOMIC DNA]</scope>
    <source>
        <strain evidence="1">AB1-4</strain>
    </source>
</reference>